<evidence type="ECO:0000256" key="5">
    <source>
        <dbReference type="ARBA" id="ARBA00022989"/>
    </source>
</evidence>
<dbReference type="Proteomes" id="UP000769528">
    <property type="component" value="Unassembled WGS sequence"/>
</dbReference>
<feature type="transmembrane region" description="Helical" evidence="8">
    <location>
        <begin position="321"/>
        <end position="340"/>
    </location>
</feature>
<dbReference type="GO" id="GO:0000139">
    <property type="term" value="C:Golgi membrane"/>
    <property type="evidence" value="ECO:0007669"/>
    <property type="project" value="TreeGrafter"/>
</dbReference>
<dbReference type="OrthoDB" id="999962at2759"/>
<dbReference type="GO" id="GO:0005789">
    <property type="term" value="C:endoplasmic reticulum membrane"/>
    <property type="evidence" value="ECO:0007669"/>
    <property type="project" value="TreeGrafter"/>
</dbReference>
<reference evidence="9" key="1">
    <citation type="journal article" date="2021" name="Open Biol.">
        <title>Shared evolutionary footprints suggest mitochondrial oxidative damage underlies multiple complex I losses in fungi.</title>
        <authorList>
            <person name="Schikora-Tamarit M.A."/>
            <person name="Marcet-Houben M."/>
            <person name="Nosek J."/>
            <person name="Gabaldon T."/>
        </authorList>
    </citation>
    <scope>NUCLEOTIDE SEQUENCE</scope>
    <source>
        <strain evidence="9">CBS6341</strain>
    </source>
</reference>
<dbReference type="PANTHER" id="PTHR10778">
    <property type="entry name" value="SOLUTE CARRIER FAMILY 35 MEMBER B"/>
    <property type="match status" value="1"/>
</dbReference>
<dbReference type="InterPro" id="IPR013657">
    <property type="entry name" value="SCL35B1-4/HUT1"/>
</dbReference>
<keyword evidence="2" id="KW-0813">Transport</keyword>
<feature type="region of interest" description="Disordered" evidence="7">
    <location>
        <begin position="360"/>
        <end position="381"/>
    </location>
</feature>
<comment type="caution">
    <text evidence="9">The sequence shown here is derived from an EMBL/GenBank/DDBJ whole genome shotgun (WGS) entry which is preliminary data.</text>
</comment>
<feature type="transmembrane region" description="Helical" evidence="8">
    <location>
        <begin position="186"/>
        <end position="208"/>
    </location>
</feature>
<keyword evidence="3" id="KW-0762">Sugar transport</keyword>
<feature type="transmembrane region" description="Helical" evidence="8">
    <location>
        <begin position="48"/>
        <end position="66"/>
    </location>
</feature>
<dbReference type="PANTHER" id="PTHR10778:SF4">
    <property type="entry name" value="NUCLEOTIDE SUGAR TRANSPORTER SLC35B4"/>
    <property type="match status" value="1"/>
</dbReference>
<dbReference type="AlphaFoldDB" id="A0A9P8TEC4"/>
<accession>A0A9P8TEC4</accession>
<feature type="transmembrane region" description="Helical" evidence="8">
    <location>
        <begin position="138"/>
        <end position="157"/>
    </location>
</feature>
<evidence type="ECO:0000256" key="4">
    <source>
        <dbReference type="ARBA" id="ARBA00022692"/>
    </source>
</evidence>
<reference evidence="9" key="2">
    <citation type="submission" date="2021-01" db="EMBL/GenBank/DDBJ databases">
        <authorList>
            <person name="Schikora-Tamarit M.A."/>
        </authorList>
    </citation>
    <scope>NUCLEOTIDE SEQUENCE</scope>
    <source>
        <strain evidence="9">CBS6341</strain>
    </source>
</reference>
<dbReference type="GO" id="GO:0005464">
    <property type="term" value="F:UDP-xylose transmembrane transporter activity"/>
    <property type="evidence" value="ECO:0007669"/>
    <property type="project" value="TreeGrafter"/>
</dbReference>
<protein>
    <submittedName>
        <fullName evidence="9">Uncharacterized protein</fullName>
    </submittedName>
</protein>
<feature type="transmembrane region" description="Helical" evidence="8">
    <location>
        <begin position="86"/>
        <end position="106"/>
    </location>
</feature>
<sequence>MSFGENLQAISQIAIKDWIMILGLIFGGCCSNVFTLEKIVSEIPESGNVVTFFQFFFIALEGYIHFFDSSKPPFYLKENQVPLKRWSLTIIMFFLISVLNNLVFIFKINIPIHIIFRSSGTVVVMIIGYLFANKTYNYLQILSAGFLTLGAIITTTFKDSEITELFVKRDESGIRDGLLGFLSEDLLFLTGIGVLLFAAILMALLGLYNEEIYKKYGKHWQENVFFSHLFGLPIFLFISPRIITEFKALWNYPEYFNIFGFQFPKQIGYLILNVLTQFFCVRGANMLAGNTTALTVSVVLLLRKFTSLLLSMWLFQNRLSITGSFGAFLVFFGASLYSYASAKRSKDHKHESLPQIEPIDEKNSSLEKSVQINKDLNIKES</sequence>
<name>A0A9P8TEC4_9ASCO</name>
<proteinExistence type="predicted"/>
<keyword evidence="5 8" id="KW-1133">Transmembrane helix</keyword>
<feature type="transmembrane region" description="Helical" evidence="8">
    <location>
        <begin position="224"/>
        <end position="243"/>
    </location>
</feature>
<dbReference type="NCBIfam" id="TIGR00803">
    <property type="entry name" value="nst"/>
    <property type="match status" value="1"/>
</dbReference>
<evidence type="ECO:0000256" key="7">
    <source>
        <dbReference type="SAM" id="MobiDB-lite"/>
    </source>
</evidence>
<dbReference type="Pfam" id="PF08449">
    <property type="entry name" value="UAA"/>
    <property type="match status" value="1"/>
</dbReference>
<evidence type="ECO:0000313" key="9">
    <source>
        <dbReference type="EMBL" id="KAH3675751.1"/>
    </source>
</evidence>
<feature type="transmembrane region" description="Helical" evidence="8">
    <location>
        <begin position="293"/>
        <end position="315"/>
    </location>
</feature>
<feature type="transmembrane region" description="Helical" evidence="8">
    <location>
        <begin position="263"/>
        <end position="281"/>
    </location>
</feature>
<evidence type="ECO:0000256" key="6">
    <source>
        <dbReference type="ARBA" id="ARBA00023136"/>
    </source>
</evidence>
<keyword evidence="6 8" id="KW-0472">Membrane</keyword>
<gene>
    <name evidence="9" type="ORF">WICMUC_002543</name>
</gene>
<dbReference type="GO" id="GO:0005462">
    <property type="term" value="F:UDP-N-acetylglucosamine transmembrane transporter activity"/>
    <property type="evidence" value="ECO:0007669"/>
    <property type="project" value="TreeGrafter"/>
</dbReference>
<evidence type="ECO:0000256" key="3">
    <source>
        <dbReference type="ARBA" id="ARBA00022597"/>
    </source>
</evidence>
<evidence type="ECO:0000256" key="2">
    <source>
        <dbReference type="ARBA" id="ARBA00022448"/>
    </source>
</evidence>
<evidence type="ECO:0000256" key="1">
    <source>
        <dbReference type="ARBA" id="ARBA00004127"/>
    </source>
</evidence>
<dbReference type="EMBL" id="JAEUBF010000722">
    <property type="protein sequence ID" value="KAH3675751.1"/>
    <property type="molecule type" value="Genomic_DNA"/>
</dbReference>
<keyword evidence="10" id="KW-1185">Reference proteome</keyword>
<evidence type="ECO:0000256" key="8">
    <source>
        <dbReference type="SAM" id="Phobius"/>
    </source>
</evidence>
<keyword evidence="4 8" id="KW-0812">Transmembrane</keyword>
<evidence type="ECO:0000313" key="10">
    <source>
        <dbReference type="Proteomes" id="UP000769528"/>
    </source>
</evidence>
<feature type="transmembrane region" description="Helical" evidence="8">
    <location>
        <begin position="112"/>
        <end position="131"/>
    </location>
</feature>
<organism evidence="9 10">
    <name type="scientific">Wickerhamomyces mucosus</name>
    <dbReference type="NCBI Taxonomy" id="1378264"/>
    <lineage>
        <taxon>Eukaryota</taxon>
        <taxon>Fungi</taxon>
        <taxon>Dikarya</taxon>
        <taxon>Ascomycota</taxon>
        <taxon>Saccharomycotina</taxon>
        <taxon>Saccharomycetes</taxon>
        <taxon>Phaffomycetales</taxon>
        <taxon>Wickerhamomycetaceae</taxon>
        <taxon>Wickerhamomyces</taxon>
    </lineage>
</organism>
<comment type="subcellular location">
    <subcellularLocation>
        <location evidence="1">Endomembrane system</location>
        <topology evidence="1">Multi-pass membrane protein</topology>
    </subcellularLocation>
</comment>
<feature type="transmembrane region" description="Helical" evidence="8">
    <location>
        <begin position="18"/>
        <end position="36"/>
    </location>
</feature>